<dbReference type="Gene3D" id="3.40.50.10690">
    <property type="entry name" value="putative lor/sdh protein like domains"/>
    <property type="match status" value="1"/>
</dbReference>
<evidence type="ECO:0000313" key="14">
    <source>
        <dbReference type="EMBL" id="QZP37455.1"/>
    </source>
</evidence>
<evidence type="ECO:0000313" key="15">
    <source>
        <dbReference type="Proteomes" id="UP000826254"/>
    </source>
</evidence>
<evidence type="ECO:0000259" key="13">
    <source>
        <dbReference type="Pfam" id="PF21571"/>
    </source>
</evidence>
<dbReference type="Pfam" id="PF04455">
    <property type="entry name" value="Saccharop_dh_N"/>
    <property type="match status" value="1"/>
</dbReference>
<dbReference type="AlphaFoldDB" id="A0A8T8WC92"/>
<dbReference type="CDD" id="cd12144">
    <property type="entry name" value="SDH_N_domain"/>
    <property type="match status" value="1"/>
</dbReference>
<dbReference type="KEGG" id="hmp:K6T50_14445"/>
<dbReference type="GO" id="GO:0000166">
    <property type="term" value="F:nucleotide binding"/>
    <property type="evidence" value="ECO:0007669"/>
    <property type="project" value="UniProtKB-KW"/>
</dbReference>
<gene>
    <name evidence="14" type="ORF">K6T50_14445</name>
</gene>
<comment type="similarity">
    <text evidence="7">Belongs to the AgrE/ArgZ ornithine cyclodeaminase family.</text>
</comment>
<dbReference type="GeneID" id="67179365"/>
<evidence type="ECO:0000259" key="11">
    <source>
        <dbReference type="Pfam" id="PF04455"/>
    </source>
</evidence>
<evidence type="ECO:0000256" key="9">
    <source>
        <dbReference type="ARBA" id="ARBA00072993"/>
    </source>
</evidence>
<dbReference type="Proteomes" id="UP000826254">
    <property type="component" value="Chromosome"/>
</dbReference>
<dbReference type="InterPro" id="IPR048963">
    <property type="entry name" value="ArgZ/ArgE-like_C_2nd"/>
</dbReference>
<evidence type="ECO:0000256" key="8">
    <source>
        <dbReference type="ARBA" id="ARBA00066346"/>
    </source>
</evidence>
<comment type="cofactor">
    <cofactor evidence="1">
        <name>NAD(+)</name>
        <dbReference type="ChEBI" id="CHEBI:57540"/>
    </cofactor>
</comment>
<evidence type="ECO:0000256" key="7">
    <source>
        <dbReference type="ARBA" id="ARBA00061348"/>
    </source>
</evidence>
<comment type="function">
    <text evidence="6">Catalyzes the conversion of ornithine to proline, with the release of ammonia.</text>
</comment>
<dbReference type="GO" id="GO:0008473">
    <property type="term" value="F:ornithine cyclodeaminase activity"/>
    <property type="evidence" value="ECO:0007669"/>
    <property type="project" value="UniProtKB-EC"/>
</dbReference>
<accession>A0A8T8WC92</accession>
<dbReference type="EC" id="4.3.1.12" evidence="8"/>
<dbReference type="InterPro" id="IPR007545">
    <property type="entry name" value="LOR/SDH_bifunc_enz_cons_dom"/>
</dbReference>
<comment type="catalytic activity">
    <reaction evidence="5">
        <text>L-ornithine = L-proline + NH4(+)</text>
        <dbReference type="Rhea" id="RHEA:24368"/>
        <dbReference type="ChEBI" id="CHEBI:28938"/>
        <dbReference type="ChEBI" id="CHEBI:46911"/>
        <dbReference type="ChEBI" id="CHEBI:60039"/>
        <dbReference type="EC" id="4.3.1.12"/>
    </reaction>
</comment>
<name>A0A8T8WC92_9EURY</name>
<dbReference type="InterPro" id="IPR048964">
    <property type="entry name" value="ArgZ/ArgE-like_C_1st"/>
</dbReference>
<evidence type="ECO:0000256" key="4">
    <source>
        <dbReference type="ARBA" id="ARBA00023239"/>
    </source>
</evidence>
<dbReference type="Pfam" id="PF21570">
    <property type="entry name" value="ArgZ-like_C_2nd"/>
    <property type="match status" value="1"/>
</dbReference>
<evidence type="ECO:0000256" key="10">
    <source>
        <dbReference type="ARBA" id="ARBA00081581"/>
    </source>
</evidence>
<feature type="domain" description="LOR/SDH bifunctional enzyme conserved" evidence="11">
    <location>
        <begin position="5"/>
        <end position="103"/>
    </location>
</feature>
<evidence type="ECO:0000259" key="12">
    <source>
        <dbReference type="Pfam" id="PF21570"/>
    </source>
</evidence>
<evidence type="ECO:0000256" key="2">
    <source>
        <dbReference type="ARBA" id="ARBA00022741"/>
    </source>
</evidence>
<proteinExistence type="inferred from homology"/>
<keyword evidence="4" id="KW-0456">Lyase</keyword>
<dbReference type="RefSeq" id="WP_222607264.1">
    <property type="nucleotide sequence ID" value="NZ_CP081958.1"/>
</dbReference>
<organism evidence="14 15">
    <name type="scientific">Halobaculum magnesiiphilum</name>
    <dbReference type="NCBI Taxonomy" id="1017351"/>
    <lineage>
        <taxon>Archaea</taxon>
        <taxon>Methanobacteriati</taxon>
        <taxon>Methanobacteriota</taxon>
        <taxon>Stenosarchaea group</taxon>
        <taxon>Halobacteria</taxon>
        <taxon>Halobacteriales</taxon>
        <taxon>Haloferacaceae</taxon>
        <taxon>Halobaculum</taxon>
    </lineage>
</organism>
<evidence type="ECO:0000256" key="1">
    <source>
        <dbReference type="ARBA" id="ARBA00001911"/>
    </source>
</evidence>
<dbReference type="Gene3D" id="2.40.420.10">
    <property type="entry name" value="conserved putative lor/sdh protein from methanococcus maripaludis s2 domain"/>
    <property type="match status" value="1"/>
</dbReference>
<protein>
    <recommendedName>
        <fullName evidence="9">Ornithine cyclodeaminase</fullName>
        <ecNumber evidence="8">4.3.1.12</ecNumber>
    </recommendedName>
    <alternativeName>
        <fullName evidence="10">Archaeal ornithine cyclodeaminase</fullName>
    </alternativeName>
</protein>
<dbReference type="InterPro" id="IPR005239">
    <property type="entry name" value="ArgZ/ArgE-like"/>
</dbReference>
<feature type="domain" description="Arginine dihydrolase ArgZ/ArgE-like C-terminal second subdomain" evidence="12">
    <location>
        <begin position="191"/>
        <end position="402"/>
    </location>
</feature>
<reference evidence="14 15" key="1">
    <citation type="journal article" date="2021" name="Int. J. Syst. Evol. Microbiol.">
        <title>Halobaculum halophilum sp. nov. and Halobaculum salinum sp. nov., isolated from salt lake and saline soil.</title>
        <authorList>
            <person name="Cui H.L."/>
            <person name="Shi X.W."/>
            <person name="Yin X.M."/>
            <person name="Yang X.Y."/>
            <person name="Hou J."/>
            <person name="Zhu L."/>
        </authorList>
    </citation>
    <scope>NUCLEOTIDE SEQUENCE [LARGE SCALE GENOMIC DNA]</scope>
    <source>
        <strain evidence="14 15">NBRC 109044</strain>
    </source>
</reference>
<evidence type="ECO:0000256" key="3">
    <source>
        <dbReference type="ARBA" id="ARBA00023027"/>
    </source>
</evidence>
<keyword evidence="2" id="KW-0547">Nucleotide-binding</keyword>
<dbReference type="Pfam" id="PF21571">
    <property type="entry name" value="ArgZ-like_C_1st"/>
    <property type="match status" value="1"/>
</dbReference>
<keyword evidence="3" id="KW-0520">NAD</keyword>
<dbReference type="NCBIfam" id="TIGR00300">
    <property type="entry name" value="TIGR00300 family protein"/>
    <property type="match status" value="1"/>
</dbReference>
<feature type="domain" description="Arginine dihydrolase ArgZ/ArgE-like C-terminal first subdomain" evidence="13">
    <location>
        <begin position="104"/>
        <end position="189"/>
    </location>
</feature>
<evidence type="ECO:0000256" key="5">
    <source>
        <dbReference type="ARBA" id="ARBA00052109"/>
    </source>
</evidence>
<keyword evidence="15" id="KW-1185">Reference proteome</keyword>
<evidence type="ECO:0000256" key="6">
    <source>
        <dbReference type="ARBA" id="ARBA00056756"/>
    </source>
</evidence>
<sequence>MTVSDVVELEGHIIDSGLMERAFTVVMDLGGEFDIEEFRVGTSKDKESYCRMRVIADDEATLHPILHELHQSGATLAAPTDATLTPAPDDNVVPDGFYSTTNHPTDVRVDGDWVGVDNIEMDCAIVVDRDGDSVSAETKVLNGIEAGDLVVTGDAGIRVKPPERPRDSSGPFGFMRGGVSAERPSASLIRDIAEAIAETKAQGGRVLCVAGPAVIHSGGGPGLARLVREGYVDAISAGNGFAVHDMERSMYGTSLGMDVETMEHPRKGHKHHIYTISEVIRAGGIEDAVDEGLITEGVMYECVDNDRDFVLAGSIRDDGPLPDTITDAVEAQNAIRDQARDADLVLMLSSLLHSVAVGNCLPSTTRTVCVDINPATVTQLLDRGSAQAVGMVTDVGTFVPMLAEELLE</sequence>
<dbReference type="EMBL" id="CP081958">
    <property type="protein sequence ID" value="QZP37455.1"/>
    <property type="molecule type" value="Genomic_DNA"/>
</dbReference>